<dbReference type="KEGG" id="hbh:E4T21_04715"/>
<evidence type="ECO:0000256" key="1">
    <source>
        <dbReference type="SAM" id="Phobius"/>
    </source>
</evidence>
<organism evidence="2 3">
    <name type="scientific">Halomonas binhaiensis</name>
    <dbReference type="NCBI Taxonomy" id="2562282"/>
    <lineage>
        <taxon>Bacteria</taxon>
        <taxon>Pseudomonadati</taxon>
        <taxon>Pseudomonadota</taxon>
        <taxon>Gammaproteobacteria</taxon>
        <taxon>Oceanospirillales</taxon>
        <taxon>Halomonadaceae</taxon>
        <taxon>Halomonas</taxon>
    </lineage>
</organism>
<gene>
    <name evidence="2" type="ORF">E4T21_04715</name>
</gene>
<reference evidence="2" key="1">
    <citation type="submission" date="2021-02" db="EMBL/GenBank/DDBJ databases">
        <title>Strain Y2R2, a novel species of the genus Halomonas.</title>
        <authorList>
            <person name="Huang H."/>
        </authorList>
    </citation>
    <scope>NUCLEOTIDE SEQUENCE</scope>
    <source>
        <strain evidence="2">Y2R2</strain>
    </source>
</reference>
<dbReference type="OrthoDB" id="6169612at2"/>
<name>A0A5C1NES6_9GAMM</name>
<evidence type="ECO:0000313" key="2">
    <source>
        <dbReference type="EMBL" id="QEM80928.1"/>
    </source>
</evidence>
<proteinExistence type="predicted"/>
<accession>A0A5C1NES6</accession>
<keyword evidence="3" id="KW-1185">Reference proteome</keyword>
<dbReference type="AlphaFoldDB" id="A0A5C1NES6"/>
<keyword evidence="1" id="KW-1133">Transmembrane helix</keyword>
<keyword evidence="1" id="KW-0472">Membrane</keyword>
<dbReference type="EMBL" id="CP038437">
    <property type="protein sequence ID" value="QEM80928.1"/>
    <property type="molecule type" value="Genomic_DNA"/>
</dbReference>
<evidence type="ECO:0000313" key="3">
    <source>
        <dbReference type="Proteomes" id="UP000324285"/>
    </source>
</evidence>
<dbReference type="Pfam" id="PF26069">
    <property type="entry name" value="DUF8026"/>
    <property type="match status" value="1"/>
</dbReference>
<feature type="transmembrane region" description="Helical" evidence="1">
    <location>
        <begin position="6"/>
        <end position="26"/>
    </location>
</feature>
<protein>
    <submittedName>
        <fullName evidence="2">Uncharacterized protein</fullName>
    </submittedName>
</protein>
<dbReference type="InterPro" id="IPR058339">
    <property type="entry name" value="DUF8026"/>
</dbReference>
<dbReference type="RefSeq" id="WP_149283943.1">
    <property type="nucleotide sequence ID" value="NZ_CP038437.2"/>
</dbReference>
<keyword evidence="1" id="KW-0812">Transmembrane</keyword>
<sequence length="100" mass="11602">MSFSAIVVMVSSMLALWGVATLAMIYSMRQEDRKLTLLKEQGDFEPFSPAAQRDIEDWLARHPDGDEAREMRELLECQRQAMQNNARHFYPWPSIGAERQ</sequence>
<dbReference type="Proteomes" id="UP000324285">
    <property type="component" value="Chromosome"/>
</dbReference>